<evidence type="ECO:0000313" key="2">
    <source>
        <dbReference type="Proteomes" id="UP000199182"/>
    </source>
</evidence>
<organism evidence="1 2">
    <name type="scientific">Acetanaerobacterium elongatum</name>
    <dbReference type="NCBI Taxonomy" id="258515"/>
    <lineage>
        <taxon>Bacteria</taxon>
        <taxon>Bacillati</taxon>
        <taxon>Bacillota</taxon>
        <taxon>Clostridia</taxon>
        <taxon>Eubacteriales</taxon>
        <taxon>Oscillospiraceae</taxon>
        <taxon>Acetanaerobacterium</taxon>
    </lineage>
</organism>
<dbReference type="InterPro" id="IPR045706">
    <property type="entry name" value="DUF6062"/>
</dbReference>
<accession>A0A1H0CPV0</accession>
<dbReference type="STRING" id="258515.SAMN05192585_12427"/>
<keyword evidence="2" id="KW-1185">Reference proteome</keyword>
<dbReference type="Proteomes" id="UP000199182">
    <property type="component" value="Unassembled WGS sequence"/>
</dbReference>
<protein>
    <submittedName>
        <fullName evidence="1">Uncharacterized protein</fullName>
    </submittedName>
</protein>
<dbReference type="AlphaFoldDB" id="A0A1H0CPV0"/>
<dbReference type="EMBL" id="FNID01000024">
    <property type="protein sequence ID" value="SDN59932.1"/>
    <property type="molecule type" value="Genomic_DNA"/>
</dbReference>
<gene>
    <name evidence="1" type="ORF">SAMN05192585_12427</name>
</gene>
<proteinExistence type="predicted"/>
<dbReference type="OrthoDB" id="9810814at2"/>
<sequence>MAITMKETLYTIPISEVFEPKDGCPLCRLHDLLEERALDAIMGAAMMEPDIRIQTNSQGFCSGHYGRMLKRKNRLSLALMLESHLDELIKALPDEKALKGGKADIRTAKSMAQGCYVCAKVDASMEQMTANLFTIWGREQAFRTLYAEQPFLCLPHYLQLVERAQKRLGKKELAEFLTVSTALTKSYLEKTKADVSSFCKMFDYRSAGVDIDRTEAKTSVERAIGYLTSVRPE</sequence>
<reference evidence="1 2" key="1">
    <citation type="submission" date="2016-10" db="EMBL/GenBank/DDBJ databases">
        <authorList>
            <person name="de Groot N.N."/>
        </authorList>
    </citation>
    <scope>NUCLEOTIDE SEQUENCE [LARGE SCALE GENOMIC DNA]</scope>
    <source>
        <strain evidence="1 2">CGMCC 1.5012</strain>
    </source>
</reference>
<dbReference type="Pfam" id="PF19538">
    <property type="entry name" value="DUF6062"/>
    <property type="match status" value="1"/>
</dbReference>
<dbReference type="RefSeq" id="WP_143008089.1">
    <property type="nucleotide sequence ID" value="NZ_FNID01000024.1"/>
</dbReference>
<name>A0A1H0CPV0_9FIRM</name>
<evidence type="ECO:0000313" key="1">
    <source>
        <dbReference type="EMBL" id="SDN59932.1"/>
    </source>
</evidence>